<keyword evidence="5" id="KW-1185">Reference proteome</keyword>
<accession>A0A7I8W502</accession>
<feature type="signal peptide" evidence="3">
    <location>
        <begin position="1"/>
        <end position="19"/>
    </location>
</feature>
<keyword evidence="2" id="KW-0378">Hydrolase</keyword>
<sequence>MRSSLLASIFFLFCSPNKCDVSCRNNRNETVDWFAVYKLPKRAHSSDRKLKEGKAFDYLDSGRTYWRRNERSVNDSRQPLSYTVGQIYENKSLQYIIYNDQPPPSAEGRPAIGCGHTKGLVIFDEKTAIWIVHSIPHFPPDPSLSTRYAYPRSGCRFGQNLLCMNVDRSQLPSVIEQLWYNEANVYASNIKPNYLDIKYLYEVVHNKYPAYRSSCERVADISGFKTFAKSKCFGDDLYSGLVASTLTSDLLVNTWQLEKKSDVLESNCSAKYSVKNVKGLKVNNDNFNNTSDHSKWAVNDDDSRQSTEYWTCIGDINRDKSQFRRGGGTVCRRSYALHKAYRQSIKRIEKCTEKTGTKKRVYCANNNTT</sequence>
<keyword evidence="3" id="KW-0732">Signal</keyword>
<dbReference type="Proteomes" id="UP000549394">
    <property type="component" value="Unassembled WGS sequence"/>
</dbReference>
<dbReference type="Pfam" id="PF03265">
    <property type="entry name" value="DNase_II"/>
    <property type="match status" value="1"/>
</dbReference>
<evidence type="ECO:0000313" key="5">
    <source>
        <dbReference type="Proteomes" id="UP000549394"/>
    </source>
</evidence>
<dbReference type="EMBL" id="CAJFCJ010000019">
    <property type="protein sequence ID" value="CAD5123177.1"/>
    <property type="molecule type" value="Genomic_DNA"/>
</dbReference>
<dbReference type="PANTHER" id="PTHR10858">
    <property type="entry name" value="DEOXYRIBONUCLEASE II"/>
    <property type="match status" value="1"/>
</dbReference>
<dbReference type="CDD" id="cd09120">
    <property type="entry name" value="PLDc_DNaseII_1"/>
    <property type="match status" value="1"/>
</dbReference>
<dbReference type="OrthoDB" id="10261598at2759"/>
<dbReference type="PANTHER" id="PTHR10858:SF23">
    <property type="entry name" value="DEOXYRIBONUCLEASE II"/>
    <property type="match status" value="1"/>
</dbReference>
<feature type="chain" id="PRO_5029832914" evidence="3">
    <location>
        <begin position="20"/>
        <end position="369"/>
    </location>
</feature>
<dbReference type="CDD" id="cd09121">
    <property type="entry name" value="PLDc_DNaseII_2"/>
    <property type="match status" value="1"/>
</dbReference>
<dbReference type="InterPro" id="IPR004947">
    <property type="entry name" value="DNase_II"/>
</dbReference>
<organism evidence="4 5">
    <name type="scientific">Dimorphilus gyrociliatus</name>
    <dbReference type="NCBI Taxonomy" id="2664684"/>
    <lineage>
        <taxon>Eukaryota</taxon>
        <taxon>Metazoa</taxon>
        <taxon>Spiralia</taxon>
        <taxon>Lophotrochozoa</taxon>
        <taxon>Annelida</taxon>
        <taxon>Polychaeta</taxon>
        <taxon>Polychaeta incertae sedis</taxon>
        <taxon>Dinophilidae</taxon>
        <taxon>Dimorphilus</taxon>
    </lineage>
</organism>
<gene>
    <name evidence="4" type="ORF">DGYR_LOCUS10884</name>
</gene>
<protein>
    <submittedName>
        <fullName evidence="4">DgyrCDS11544</fullName>
    </submittedName>
</protein>
<name>A0A7I8W502_9ANNE</name>
<dbReference type="AlphaFoldDB" id="A0A7I8W502"/>
<comment type="similarity">
    <text evidence="1">Belongs to the DNase II family.</text>
</comment>
<evidence type="ECO:0000313" key="4">
    <source>
        <dbReference type="EMBL" id="CAD5123177.1"/>
    </source>
</evidence>
<comment type="caution">
    <text evidence="4">The sequence shown here is derived from an EMBL/GenBank/DDBJ whole genome shotgun (WGS) entry which is preliminary data.</text>
</comment>
<evidence type="ECO:0000256" key="2">
    <source>
        <dbReference type="ARBA" id="ARBA00022801"/>
    </source>
</evidence>
<dbReference type="GO" id="GO:0004531">
    <property type="term" value="F:deoxyribonuclease II activity"/>
    <property type="evidence" value="ECO:0007669"/>
    <property type="project" value="InterPro"/>
</dbReference>
<evidence type="ECO:0000256" key="3">
    <source>
        <dbReference type="SAM" id="SignalP"/>
    </source>
</evidence>
<evidence type="ECO:0000256" key="1">
    <source>
        <dbReference type="ARBA" id="ARBA00007527"/>
    </source>
</evidence>
<dbReference type="GO" id="GO:0006309">
    <property type="term" value="P:apoptotic DNA fragmentation"/>
    <property type="evidence" value="ECO:0007669"/>
    <property type="project" value="TreeGrafter"/>
</dbReference>
<proteinExistence type="inferred from homology"/>
<reference evidence="4 5" key="1">
    <citation type="submission" date="2020-08" db="EMBL/GenBank/DDBJ databases">
        <authorList>
            <person name="Hejnol A."/>
        </authorList>
    </citation>
    <scope>NUCLEOTIDE SEQUENCE [LARGE SCALE GENOMIC DNA]</scope>
</reference>